<evidence type="ECO:0000256" key="10">
    <source>
        <dbReference type="ARBA" id="ARBA00023299"/>
    </source>
</evidence>
<dbReference type="SUPFAM" id="SSF56784">
    <property type="entry name" value="HAD-like"/>
    <property type="match status" value="1"/>
</dbReference>
<gene>
    <name evidence="15" type="ORF">B1199_02210</name>
</gene>
<evidence type="ECO:0000256" key="4">
    <source>
        <dbReference type="ARBA" id="ARBA00012640"/>
    </source>
</evidence>
<evidence type="ECO:0000256" key="7">
    <source>
        <dbReference type="ARBA" id="ARBA00022723"/>
    </source>
</evidence>
<dbReference type="InterPro" id="IPR050582">
    <property type="entry name" value="HAD-like_SerB"/>
</dbReference>
<dbReference type="GO" id="GO:0036424">
    <property type="term" value="F:L-phosphoserine phosphatase activity"/>
    <property type="evidence" value="ECO:0007669"/>
    <property type="project" value="InterPro"/>
</dbReference>
<evidence type="ECO:0000313" key="15">
    <source>
        <dbReference type="EMBL" id="OUL59113.1"/>
    </source>
</evidence>
<evidence type="ECO:0000256" key="13">
    <source>
        <dbReference type="ARBA" id="ARBA00048523"/>
    </source>
</evidence>
<dbReference type="InterPro" id="IPR004469">
    <property type="entry name" value="PSP"/>
</dbReference>
<evidence type="ECO:0000256" key="2">
    <source>
        <dbReference type="ARBA" id="ARBA00005135"/>
    </source>
</evidence>
<dbReference type="OrthoDB" id="9792539at2"/>
<dbReference type="Proteomes" id="UP000194841">
    <property type="component" value="Unassembled WGS sequence"/>
</dbReference>
<evidence type="ECO:0000256" key="1">
    <source>
        <dbReference type="ARBA" id="ARBA00001946"/>
    </source>
</evidence>
<dbReference type="UniPathway" id="UPA00135">
    <property type="reaction ID" value="UER00198"/>
</dbReference>
<comment type="catalytic activity">
    <reaction evidence="13">
        <text>O-phospho-D-serine + H2O = D-serine + phosphate</text>
        <dbReference type="Rhea" id="RHEA:24873"/>
        <dbReference type="ChEBI" id="CHEBI:15377"/>
        <dbReference type="ChEBI" id="CHEBI:35247"/>
        <dbReference type="ChEBI" id="CHEBI:43474"/>
        <dbReference type="ChEBI" id="CHEBI:58680"/>
        <dbReference type="EC" id="3.1.3.3"/>
    </reaction>
</comment>
<dbReference type="GO" id="GO:0006564">
    <property type="term" value="P:L-serine biosynthetic process"/>
    <property type="evidence" value="ECO:0007669"/>
    <property type="project" value="UniProtKB-KW"/>
</dbReference>
<dbReference type="InterPro" id="IPR023214">
    <property type="entry name" value="HAD_sf"/>
</dbReference>
<dbReference type="NCBIfam" id="TIGR00338">
    <property type="entry name" value="serB"/>
    <property type="match status" value="1"/>
</dbReference>
<dbReference type="SFLD" id="SFLDG01137">
    <property type="entry name" value="C1.6.1:_Phosphoserine_Phosphat"/>
    <property type="match status" value="1"/>
</dbReference>
<dbReference type="NCBIfam" id="TIGR01488">
    <property type="entry name" value="HAD-SF-IB"/>
    <property type="match status" value="1"/>
</dbReference>
<dbReference type="FunFam" id="1.10.150.210:FF:000001">
    <property type="entry name" value="Phosphoserine phosphatase"/>
    <property type="match status" value="1"/>
</dbReference>
<dbReference type="SFLD" id="SFLDS00003">
    <property type="entry name" value="Haloacid_Dehalogenase"/>
    <property type="match status" value="1"/>
</dbReference>
<evidence type="ECO:0000256" key="9">
    <source>
        <dbReference type="ARBA" id="ARBA00022842"/>
    </source>
</evidence>
<evidence type="ECO:0000256" key="5">
    <source>
        <dbReference type="ARBA" id="ARBA00015196"/>
    </source>
</evidence>
<keyword evidence="7" id="KW-0479">Metal-binding</keyword>
<comment type="cofactor">
    <cofactor evidence="1">
        <name>Mg(2+)</name>
        <dbReference type="ChEBI" id="CHEBI:18420"/>
    </cofactor>
</comment>
<comment type="catalytic activity">
    <reaction evidence="12">
        <text>O-phospho-L-serine + H2O = L-serine + phosphate</text>
        <dbReference type="Rhea" id="RHEA:21208"/>
        <dbReference type="ChEBI" id="CHEBI:15377"/>
        <dbReference type="ChEBI" id="CHEBI:33384"/>
        <dbReference type="ChEBI" id="CHEBI:43474"/>
        <dbReference type="ChEBI" id="CHEBI:57524"/>
        <dbReference type="EC" id="3.1.3.3"/>
    </reaction>
</comment>
<keyword evidence="16" id="KW-1185">Reference proteome</keyword>
<evidence type="ECO:0000256" key="6">
    <source>
        <dbReference type="ARBA" id="ARBA00022605"/>
    </source>
</evidence>
<dbReference type="AlphaFoldDB" id="A0A244CU24"/>
<sequence>MPSFPWAAIHSTLSHPSLAHNEWHTFQLSEQTLLVEQDKALSYLLVFGVPLEAIEFDVLQQLLEQASVNVVNAAVFQPTQALLPAVVLVFNGDSAEVKAHLEAFKPQMSAQLAVVANAPSVNEAGLLVMDMDSTAIEIECIDEIARLAGVYDEVSAVTAQAMQGALEFSESLRMRVAKLKGIEQSLIDELKQQLPLMPGVKDLCQYLQQHNWKLAIASGGFIPFAEQVQRLLNLDAIHANELEFEQQRLTGNVLGVIVDAQEKSRFLQHYAGIQGIDLTQTVAMGDGANDLIMMATAGLGVAVHGKPLVAKTADVAINTGSLLQVAYFLSFPRVC</sequence>
<comment type="pathway">
    <text evidence="2">Amino-acid biosynthesis; L-serine biosynthesis; L-serine from 3-phospho-D-glycerate: step 3/3.</text>
</comment>
<dbReference type="GO" id="GO:0005737">
    <property type="term" value="C:cytoplasm"/>
    <property type="evidence" value="ECO:0007669"/>
    <property type="project" value="TreeGrafter"/>
</dbReference>
<keyword evidence="6" id="KW-0028">Amino-acid biosynthesis</keyword>
<evidence type="ECO:0000313" key="16">
    <source>
        <dbReference type="Proteomes" id="UP000194841"/>
    </source>
</evidence>
<accession>A0A244CU24</accession>
<dbReference type="Gene3D" id="3.40.50.1000">
    <property type="entry name" value="HAD superfamily/HAD-like"/>
    <property type="match status" value="1"/>
</dbReference>
<reference evidence="15 16" key="1">
    <citation type="submission" date="2017-02" db="EMBL/GenBank/DDBJ databases">
        <title>Pseudoalteromonas ulvae TC14 Genome.</title>
        <authorList>
            <person name="Molmeret M."/>
        </authorList>
    </citation>
    <scope>NUCLEOTIDE SEQUENCE [LARGE SCALE GENOMIC DNA]</scope>
    <source>
        <strain evidence="15">TC14</strain>
    </source>
</reference>
<evidence type="ECO:0000256" key="11">
    <source>
        <dbReference type="ARBA" id="ARBA00031693"/>
    </source>
</evidence>
<dbReference type="RefSeq" id="WP_086742508.1">
    <property type="nucleotide sequence ID" value="NZ_MWPV01000001.1"/>
</dbReference>
<evidence type="ECO:0000256" key="3">
    <source>
        <dbReference type="ARBA" id="ARBA00009184"/>
    </source>
</evidence>
<dbReference type="SFLD" id="SFLDG01136">
    <property type="entry name" value="C1.6:_Phosphoserine_Phosphatas"/>
    <property type="match status" value="1"/>
</dbReference>
<name>A0A244CU24_PSEDV</name>
<comment type="caution">
    <text evidence="15">The sequence shown here is derived from an EMBL/GenBank/DDBJ whole genome shotgun (WGS) entry which is preliminary data.</text>
</comment>
<feature type="active site" description="Nucleophile" evidence="14">
    <location>
        <position position="130"/>
    </location>
</feature>
<feature type="active site" description="Proton donor" evidence="14">
    <location>
        <position position="132"/>
    </location>
</feature>
<dbReference type="PANTHER" id="PTHR43344:SF2">
    <property type="entry name" value="PHOSPHOSERINE PHOSPHATASE"/>
    <property type="match status" value="1"/>
</dbReference>
<dbReference type="Gene3D" id="1.10.150.210">
    <property type="entry name" value="Phosphoserine phosphatase, domain 2"/>
    <property type="match status" value="1"/>
</dbReference>
<dbReference type="GO" id="GO:0000287">
    <property type="term" value="F:magnesium ion binding"/>
    <property type="evidence" value="ECO:0007669"/>
    <property type="project" value="TreeGrafter"/>
</dbReference>
<protein>
    <recommendedName>
        <fullName evidence="5">Phosphoserine phosphatase</fullName>
        <ecNumber evidence="4">3.1.3.3</ecNumber>
    </recommendedName>
    <alternativeName>
        <fullName evidence="11">O-phosphoserine phosphohydrolase</fullName>
    </alternativeName>
</protein>
<evidence type="ECO:0000256" key="12">
    <source>
        <dbReference type="ARBA" id="ARBA00048138"/>
    </source>
</evidence>
<dbReference type="EC" id="3.1.3.3" evidence="4"/>
<keyword evidence="9" id="KW-0460">Magnesium</keyword>
<dbReference type="CDD" id="cd07500">
    <property type="entry name" value="HAD_PSP"/>
    <property type="match status" value="1"/>
</dbReference>
<dbReference type="InterPro" id="IPR036412">
    <property type="entry name" value="HAD-like_sf"/>
</dbReference>
<dbReference type="PANTHER" id="PTHR43344">
    <property type="entry name" value="PHOSPHOSERINE PHOSPHATASE"/>
    <property type="match status" value="1"/>
</dbReference>
<proteinExistence type="inferred from homology"/>
<organism evidence="15 16">
    <name type="scientific">Pseudoalteromonas ulvae</name>
    <dbReference type="NCBI Taxonomy" id="107327"/>
    <lineage>
        <taxon>Bacteria</taxon>
        <taxon>Pseudomonadati</taxon>
        <taxon>Pseudomonadota</taxon>
        <taxon>Gammaproteobacteria</taxon>
        <taxon>Alteromonadales</taxon>
        <taxon>Pseudoalteromonadaceae</taxon>
        <taxon>Pseudoalteromonas</taxon>
    </lineage>
</organism>
<evidence type="ECO:0000256" key="8">
    <source>
        <dbReference type="ARBA" id="ARBA00022801"/>
    </source>
</evidence>
<dbReference type="Gene3D" id="3.30.70.2020">
    <property type="match status" value="1"/>
</dbReference>
<keyword evidence="8" id="KW-0378">Hydrolase</keyword>
<dbReference type="EMBL" id="MWPV01000001">
    <property type="protein sequence ID" value="OUL59113.1"/>
    <property type="molecule type" value="Genomic_DNA"/>
</dbReference>
<keyword evidence="10" id="KW-0718">Serine biosynthesis</keyword>
<evidence type="ECO:0000256" key="14">
    <source>
        <dbReference type="PIRSR" id="PIRSR604469-1"/>
    </source>
</evidence>
<dbReference type="Pfam" id="PF12710">
    <property type="entry name" value="HAD"/>
    <property type="match status" value="1"/>
</dbReference>
<dbReference type="SFLD" id="SFLDF00029">
    <property type="entry name" value="phosphoserine_phosphatase"/>
    <property type="match status" value="1"/>
</dbReference>
<comment type="similarity">
    <text evidence="3">Belongs to the HAD-like hydrolase superfamily. SerB family.</text>
</comment>